<evidence type="ECO:0000313" key="2">
    <source>
        <dbReference type="Proteomes" id="UP000050794"/>
    </source>
</evidence>
<sequence>MPRGPKSMFTPHFSRKQATEICLKNYCSPSENPDPMVAWLKFCNIAASLFSVFERNGSLVGVVDSAHGEVTDRSAGMVGMVDTVASEMELATTMVGSTIRMSIISTSYFEQIPLLGLYLHMCIYR</sequence>
<reference evidence="3" key="1">
    <citation type="submission" date="2016-06" db="UniProtKB">
        <authorList>
            <consortium name="WormBaseParasite"/>
        </authorList>
    </citation>
    <scope>IDENTIFICATION</scope>
</reference>
<organism evidence="2 3">
    <name type="scientific">Toxocara canis</name>
    <name type="common">Canine roundworm</name>
    <dbReference type="NCBI Taxonomy" id="6265"/>
    <lineage>
        <taxon>Eukaryota</taxon>
        <taxon>Metazoa</taxon>
        <taxon>Ecdysozoa</taxon>
        <taxon>Nematoda</taxon>
        <taxon>Chromadorea</taxon>
        <taxon>Rhabditida</taxon>
        <taxon>Spirurina</taxon>
        <taxon>Ascaridomorpha</taxon>
        <taxon>Ascaridoidea</taxon>
        <taxon>Toxocaridae</taxon>
        <taxon>Toxocara</taxon>
    </lineage>
</organism>
<evidence type="ECO:0000313" key="1">
    <source>
        <dbReference type="EMBL" id="VDM46896.1"/>
    </source>
</evidence>
<keyword evidence="2" id="KW-1185">Reference proteome</keyword>
<reference evidence="1 2" key="2">
    <citation type="submission" date="2018-11" db="EMBL/GenBank/DDBJ databases">
        <authorList>
            <consortium name="Pathogen Informatics"/>
        </authorList>
    </citation>
    <scope>NUCLEOTIDE SEQUENCE [LARGE SCALE GENOMIC DNA]</scope>
</reference>
<accession>A0A183V4A5</accession>
<name>A0A183V4A5_TOXCA</name>
<protein>
    <submittedName>
        <fullName evidence="3">Late endosomal/lysosomal adaptor and MAPK and MTOR activator 5</fullName>
    </submittedName>
</protein>
<dbReference type="Proteomes" id="UP000050794">
    <property type="component" value="Unassembled WGS sequence"/>
</dbReference>
<proteinExistence type="predicted"/>
<dbReference type="AlphaFoldDB" id="A0A183V4A5"/>
<evidence type="ECO:0000313" key="3">
    <source>
        <dbReference type="WBParaSite" id="TCNE_0001557601-mRNA-1"/>
    </source>
</evidence>
<dbReference type="EMBL" id="UYWY01022960">
    <property type="protein sequence ID" value="VDM46896.1"/>
    <property type="molecule type" value="Genomic_DNA"/>
</dbReference>
<dbReference type="WBParaSite" id="TCNE_0001557601-mRNA-1">
    <property type="protein sequence ID" value="TCNE_0001557601-mRNA-1"/>
    <property type="gene ID" value="TCNE_0001557601"/>
</dbReference>
<gene>
    <name evidence="1" type="ORF">TCNE_LOCUS15575</name>
</gene>